<dbReference type="Gene3D" id="3.40.605.10">
    <property type="entry name" value="Aldehyde Dehydrogenase, Chain A, domain 1"/>
    <property type="match status" value="1"/>
</dbReference>
<evidence type="ECO:0000259" key="4">
    <source>
        <dbReference type="Pfam" id="PF00171"/>
    </source>
</evidence>
<protein>
    <submittedName>
        <fullName evidence="5">Aldehyde dehydrogenase family protein</fullName>
    </submittedName>
</protein>
<evidence type="ECO:0000256" key="2">
    <source>
        <dbReference type="ARBA" id="ARBA00023002"/>
    </source>
</evidence>
<keyword evidence="3" id="KW-0520">NAD</keyword>
<sequence length="457" mass="48392">MSDTLTLTQIQPIICGETAPSRDRVQLDGVDGQPLADIGTAPRLLAQAAVTKMRSALDPSVPSAEIFATAGQLFATAEVGGESPQEYRQRVSAATGAPIGVIDRASAGIATELGQTDLLNSSELPAPFAVPGFETRWVPRGALLAAIVPNNHPEPNVSWVRSLSLGYSVAVKPGSRDPFTPRRLIRSLLDAGLPPEKVSLLPGGHEIGEHLLAQADLSLFYGGPDAVKRWRTNNEILVRGPGHSKALIDVPVTEELIGDLASWVAGDGGVRCNNISAVLTSQDHRELADRLAERLAALPTTAATDPTAVLPAIRTEDAEAMRAYLATLSEGAVDHSSPRYPDGVVSQTASGTTVLRPLVLSTDDPTDQRLGTELPFPFVMVAPWREEHGSAPLGGSLVVNVLTSRDDLVERLVREPSVRKVVSGQLLPWASRPELPHDGSLAGFLMEPKAVVSEVSA</sequence>
<reference evidence="6" key="1">
    <citation type="journal article" date="2019" name="Int. J. Syst. Evol. Microbiol.">
        <title>The Global Catalogue of Microorganisms (GCM) 10K type strain sequencing project: providing services to taxonomists for standard genome sequencing and annotation.</title>
        <authorList>
            <consortium name="The Broad Institute Genomics Platform"/>
            <consortium name="The Broad Institute Genome Sequencing Center for Infectious Disease"/>
            <person name="Wu L."/>
            <person name="Ma J."/>
        </authorList>
    </citation>
    <scope>NUCLEOTIDE SEQUENCE [LARGE SCALE GENOMIC DNA]</scope>
    <source>
        <strain evidence="6">JCM 17137</strain>
    </source>
</reference>
<dbReference type="PANTHER" id="PTHR43720">
    <property type="entry name" value="2-AMINOMUCONIC SEMIALDEHYDE DEHYDROGENASE"/>
    <property type="match status" value="1"/>
</dbReference>
<dbReference type="RefSeq" id="WP_344966234.1">
    <property type="nucleotide sequence ID" value="NZ_BAABDD010000001.1"/>
</dbReference>
<dbReference type="InterPro" id="IPR016162">
    <property type="entry name" value="Ald_DH_N"/>
</dbReference>
<dbReference type="SUPFAM" id="SSF53720">
    <property type="entry name" value="ALDH-like"/>
    <property type="match status" value="1"/>
</dbReference>
<gene>
    <name evidence="5" type="ORF">GCM10022402_01070</name>
</gene>
<dbReference type="InterPro" id="IPR016161">
    <property type="entry name" value="Ald_DH/histidinol_DH"/>
</dbReference>
<dbReference type="EMBL" id="BAABDD010000001">
    <property type="protein sequence ID" value="GAA3724245.1"/>
    <property type="molecule type" value="Genomic_DNA"/>
</dbReference>
<name>A0ABP7ESV1_9ACTN</name>
<dbReference type="InterPro" id="IPR015590">
    <property type="entry name" value="Aldehyde_DH_dom"/>
</dbReference>
<keyword evidence="2" id="KW-0560">Oxidoreductase</keyword>
<comment type="similarity">
    <text evidence="1">Belongs to the aldehyde dehydrogenase family.</text>
</comment>
<dbReference type="InterPro" id="IPR016163">
    <property type="entry name" value="Ald_DH_C"/>
</dbReference>
<keyword evidence="6" id="KW-1185">Reference proteome</keyword>
<dbReference type="Proteomes" id="UP001500908">
    <property type="component" value="Unassembled WGS sequence"/>
</dbReference>
<dbReference type="PANTHER" id="PTHR43720:SF2">
    <property type="entry name" value="2-AMINOMUCONIC SEMIALDEHYDE DEHYDROGENASE"/>
    <property type="match status" value="1"/>
</dbReference>
<organism evidence="5 6">
    <name type="scientific">Salinactinospora qingdaonensis</name>
    <dbReference type="NCBI Taxonomy" id="702744"/>
    <lineage>
        <taxon>Bacteria</taxon>
        <taxon>Bacillati</taxon>
        <taxon>Actinomycetota</taxon>
        <taxon>Actinomycetes</taxon>
        <taxon>Streptosporangiales</taxon>
        <taxon>Nocardiopsidaceae</taxon>
        <taxon>Salinactinospora</taxon>
    </lineage>
</organism>
<evidence type="ECO:0000313" key="6">
    <source>
        <dbReference type="Proteomes" id="UP001500908"/>
    </source>
</evidence>
<accession>A0ABP7ESV1</accession>
<proteinExistence type="inferred from homology"/>
<comment type="caution">
    <text evidence="5">The sequence shown here is derived from an EMBL/GenBank/DDBJ whole genome shotgun (WGS) entry which is preliminary data.</text>
</comment>
<evidence type="ECO:0000256" key="1">
    <source>
        <dbReference type="ARBA" id="ARBA00009986"/>
    </source>
</evidence>
<evidence type="ECO:0000256" key="3">
    <source>
        <dbReference type="ARBA" id="ARBA00023027"/>
    </source>
</evidence>
<evidence type="ECO:0000313" key="5">
    <source>
        <dbReference type="EMBL" id="GAA3724245.1"/>
    </source>
</evidence>
<dbReference type="Gene3D" id="3.40.309.10">
    <property type="entry name" value="Aldehyde Dehydrogenase, Chain A, domain 2"/>
    <property type="match status" value="1"/>
</dbReference>
<dbReference type="Pfam" id="PF00171">
    <property type="entry name" value="Aldedh"/>
    <property type="match status" value="1"/>
</dbReference>
<feature type="domain" description="Aldehyde dehydrogenase" evidence="4">
    <location>
        <begin position="132"/>
        <end position="387"/>
    </location>
</feature>